<gene>
    <name evidence="11" type="primary">folP</name>
    <name evidence="11" type="ORF">DLK05_01430</name>
</gene>
<keyword evidence="5 9" id="KW-0808">Transferase</keyword>
<keyword evidence="7 9" id="KW-0460">Magnesium</keyword>
<evidence type="ECO:0000256" key="9">
    <source>
        <dbReference type="RuleBase" id="RU361205"/>
    </source>
</evidence>
<comment type="catalytic activity">
    <reaction evidence="1">
        <text>(7,8-dihydropterin-6-yl)methyl diphosphate + 4-aminobenzoate = 7,8-dihydropteroate + diphosphate</text>
        <dbReference type="Rhea" id="RHEA:19949"/>
        <dbReference type="ChEBI" id="CHEBI:17836"/>
        <dbReference type="ChEBI" id="CHEBI:17839"/>
        <dbReference type="ChEBI" id="CHEBI:33019"/>
        <dbReference type="ChEBI" id="CHEBI:72950"/>
        <dbReference type="EC" id="2.5.1.15"/>
    </reaction>
</comment>
<evidence type="ECO:0000313" key="11">
    <source>
        <dbReference type="EMBL" id="RUT80046.1"/>
    </source>
</evidence>
<comment type="caution">
    <text evidence="11">The sequence shown here is derived from an EMBL/GenBank/DDBJ whole genome shotgun (WGS) entry which is preliminary data.</text>
</comment>
<evidence type="ECO:0000259" key="10">
    <source>
        <dbReference type="PROSITE" id="PS50972"/>
    </source>
</evidence>
<dbReference type="Pfam" id="PF00809">
    <property type="entry name" value="Pterin_bind"/>
    <property type="match status" value="1"/>
</dbReference>
<evidence type="ECO:0000256" key="1">
    <source>
        <dbReference type="ARBA" id="ARBA00000012"/>
    </source>
</evidence>
<keyword evidence="6 9" id="KW-0479">Metal-binding</keyword>
<dbReference type="CDD" id="cd00739">
    <property type="entry name" value="DHPS"/>
    <property type="match status" value="1"/>
</dbReference>
<dbReference type="PANTHER" id="PTHR20941:SF1">
    <property type="entry name" value="FOLIC ACID SYNTHESIS PROTEIN FOL1"/>
    <property type="match status" value="1"/>
</dbReference>
<dbReference type="InterPro" id="IPR011005">
    <property type="entry name" value="Dihydropteroate_synth-like_sf"/>
</dbReference>
<dbReference type="SUPFAM" id="SSF51717">
    <property type="entry name" value="Dihydropteroate synthetase-like"/>
    <property type="match status" value="1"/>
</dbReference>
<reference evidence="11 12" key="1">
    <citation type="submission" date="2018-11" db="EMBL/GenBank/DDBJ databases">
        <title>Parancylomarina longa gen. nov., sp. nov., isolated from sediments of southern Okinawa.</title>
        <authorList>
            <person name="Fu T."/>
        </authorList>
    </citation>
    <scope>NUCLEOTIDE SEQUENCE [LARGE SCALE GENOMIC DNA]</scope>
    <source>
        <strain evidence="11 12">T3-2 S1-C</strain>
    </source>
</reference>
<feature type="domain" description="Pterin-binding" evidence="10">
    <location>
        <begin position="28"/>
        <end position="281"/>
    </location>
</feature>
<evidence type="ECO:0000256" key="4">
    <source>
        <dbReference type="ARBA" id="ARBA00012458"/>
    </source>
</evidence>
<keyword evidence="8 9" id="KW-0289">Folate biosynthesis</keyword>
<dbReference type="InterPro" id="IPR006390">
    <property type="entry name" value="DHP_synth_dom"/>
</dbReference>
<dbReference type="GO" id="GO:0004156">
    <property type="term" value="F:dihydropteroate synthase activity"/>
    <property type="evidence" value="ECO:0007669"/>
    <property type="project" value="UniProtKB-EC"/>
</dbReference>
<evidence type="ECO:0000256" key="8">
    <source>
        <dbReference type="ARBA" id="ARBA00022909"/>
    </source>
</evidence>
<protein>
    <recommendedName>
        <fullName evidence="4 9">Dihydropteroate synthase</fullName>
        <shortName evidence="9">DHPS</shortName>
        <ecNumber evidence="4 9">2.5.1.15</ecNumber>
    </recommendedName>
    <alternativeName>
        <fullName evidence="9">Dihydropteroate pyrophosphorylase</fullName>
    </alternativeName>
</protein>
<dbReference type="RefSeq" id="WP_127342186.1">
    <property type="nucleotide sequence ID" value="NZ_RJJX01000001.1"/>
</dbReference>
<dbReference type="Proteomes" id="UP000282985">
    <property type="component" value="Unassembled WGS sequence"/>
</dbReference>
<comment type="function">
    <text evidence="9">Catalyzes the condensation of para-aminobenzoate (pABA) with 6-hydroxymethyl-7,8-dihydropterin diphosphate (DHPt-PP) to form 7,8-dihydropteroate (H2Pte), the immediate precursor of folate derivatives.</text>
</comment>
<dbReference type="Gene3D" id="3.20.20.20">
    <property type="entry name" value="Dihydropteroate synthase-like"/>
    <property type="match status" value="1"/>
</dbReference>
<evidence type="ECO:0000313" key="12">
    <source>
        <dbReference type="Proteomes" id="UP000282985"/>
    </source>
</evidence>
<evidence type="ECO:0000256" key="6">
    <source>
        <dbReference type="ARBA" id="ARBA00022723"/>
    </source>
</evidence>
<dbReference type="PROSITE" id="PS50972">
    <property type="entry name" value="PTERIN_BINDING"/>
    <property type="match status" value="1"/>
</dbReference>
<keyword evidence="12" id="KW-1185">Reference proteome</keyword>
<comment type="similarity">
    <text evidence="9">Belongs to the DHPS family.</text>
</comment>
<dbReference type="PROSITE" id="PS00793">
    <property type="entry name" value="DHPS_2"/>
    <property type="match status" value="1"/>
</dbReference>
<dbReference type="GO" id="GO:0005829">
    <property type="term" value="C:cytosol"/>
    <property type="evidence" value="ECO:0007669"/>
    <property type="project" value="TreeGrafter"/>
</dbReference>
<organism evidence="11 12">
    <name type="scientific">Ancylomarina longa</name>
    <dbReference type="NCBI Taxonomy" id="2487017"/>
    <lineage>
        <taxon>Bacteria</taxon>
        <taxon>Pseudomonadati</taxon>
        <taxon>Bacteroidota</taxon>
        <taxon>Bacteroidia</taxon>
        <taxon>Marinilabiliales</taxon>
        <taxon>Marinifilaceae</taxon>
        <taxon>Ancylomarina</taxon>
    </lineage>
</organism>
<evidence type="ECO:0000256" key="3">
    <source>
        <dbReference type="ARBA" id="ARBA00004763"/>
    </source>
</evidence>
<dbReference type="OrthoDB" id="9811744at2"/>
<accession>A0A434AZR8</accession>
<name>A0A434AZR8_9BACT</name>
<proteinExistence type="inferred from homology"/>
<dbReference type="AlphaFoldDB" id="A0A434AZR8"/>
<dbReference type="EMBL" id="RJJX01000001">
    <property type="protein sequence ID" value="RUT80046.1"/>
    <property type="molecule type" value="Genomic_DNA"/>
</dbReference>
<dbReference type="UniPathway" id="UPA00077">
    <property type="reaction ID" value="UER00156"/>
</dbReference>
<evidence type="ECO:0000256" key="7">
    <source>
        <dbReference type="ARBA" id="ARBA00022842"/>
    </source>
</evidence>
<dbReference type="PROSITE" id="PS00792">
    <property type="entry name" value="DHPS_1"/>
    <property type="match status" value="1"/>
</dbReference>
<sequence length="289" mass="32771">MQNYKTNCFKRDDLFIKCGNHCINFQNPVVMGILNLTPDSFFDGGNYRNEKSILKRAEQIITEGASIIDLGAYSTRPGAKQVSTEEEYKRMQPAVKSIRREFPNTILSIDTFRAEIAKRIVEEFGACVINDISGGTMDKEMFQVIGKLQVPYILMHIQGMPQDMQDNPIYHDIIKEILDFFQQRIKLLKEFGAKDVIIDPGFGFGKTLDHNYEIISKLKIFTKLKCPLLVGVSRKSMIYKFLGGDPTTSLNGTTALNMFALDSGASLLRVHDVREAVDCVRLYTKIKSF</sequence>
<evidence type="ECO:0000256" key="5">
    <source>
        <dbReference type="ARBA" id="ARBA00022679"/>
    </source>
</evidence>
<comment type="cofactor">
    <cofactor evidence="2 9">
        <name>Mg(2+)</name>
        <dbReference type="ChEBI" id="CHEBI:18420"/>
    </cofactor>
</comment>
<dbReference type="EC" id="2.5.1.15" evidence="4 9"/>
<dbReference type="GO" id="GO:0046654">
    <property type="term" value="P:tetrahydrofolate biosynthetic process"/>
    <property type="evidence" value="ECO:0007669"/>
    <property type="project" value="UniProtKB-UniPathway"/>
</dbReference>
<dbReference type="PANTHER" id="PTHR20941">
    <property type="entry name" value="FOLATE SYNTHESIS PROTEINS"/>
    <property type="match status" value="1"/>
</dbReference>
<dbReference type="NCBIfam" id="TIGR01496">
    <property type="entry name" value="DHPS"/>
    <property type="match status" value="1"/>
</dbReference>
<dbReference type="InterPro" id="IPR045031">
    <property type="entry name" value="DHP_synth-like"/>
</dbReference>
<comment type="pathway">
    <text evidence="3 9">Cofactor biosynthesis; tetrahydrofolate biosynthesis; 7,8-dihydrofolate from 2-amino-4-hydroxy-6-hydroxymethyl-7,8-dihydropteridine diphosphate and 4-aminobenzoate: step 1/2.</text>
</comment>
<dbReference type="InterPro" id="IPR000489">
    <property type="entry name" value="Pterin-binding_dom"/>
</dbReference>
<dbReference type="GO" id="GO:0046872">
    <property type="term" value="F:metal ion binding"/>
    <property type="evidence" value="ECO:0007669"/>
    <property type="project" value="UniProtKB-KW"/>
</dbReference>
<evidence type="ECO:0000256" key="2">
    <source>
        <dbReference type="ARBA" id="ARBA00001946"/>
    </source>
</evidence>
<dbReference type="GO" id="GO:0046656">
    <property type="term" value="P:folic acid biosynthetic process"/>
    <property type="evidence" value="ECO:0007669"/>
    <property type="project" value="UniProtKB-KW"/>
</dbReference>